<dbReference type="SMART" id="SM00530">
    <property type="entry name" value="HTH_XRE"/>
    <property type="match status" value="1"/>
</dbReference>
<evidence type="ECO:0000259" key="1">
    <source>
        <dbReference type="PROSITE" id="PS50943"/>
    </source>
</evidence>
<feature type="domain" description="HTH cro/C1-type" evidence="1">
    <location>
        <begin position="6"/>
        <end position="61"/>
    </location>
</feature>
<sequence length="104" mass="11740">MFLNVLDSLMKSNGLNKHTLSIKSGIPYTTIDGFYKRGTANARLSTLKRLAEFFDVSLDYLVNGEIYSITGHERLVIEAYRNNPDLQIAIDRILCITDSIPEES</sequence>
<reference evidence="2" key="1">
    <citation type="submission" date="2020-10" db="EMBL/GenBank/DDBJ databases">
        <authorList>
            <person name="Gilroy R."/>
        </authorList>
    </citation>
    <scope>NUCLEOTIDE SEQUENCE</scope>
    <source>
        <strain evidence="2">CHK157-1446</strain>
    </source>
</reference>
<organism evidence="2 3">
    <name type="scientific">Candidatus Faeciplasma gallinarum</name>
    <dbReference type="NCBI Taxonomy" id="2840799"/>
    <lineage>
        <taxon>Bacteria</taxon>
        <taxon>Bacillati</taxon>
        <taxon>Bacillota</taxon>
        <taxon>Clostridia</taxon>
        <taxon>Eubacteriales</taxon>
        <taxon>Oscillospiraceae</taxon>
        <taxon>Oscillospiraceae incertae sedis</taxon>
        <taxon>Candidatus Faeciplasma</taxon>
    </lineage>
</organism>
<gene>
    <name evidence="2" type="ORF">IAD01_01595</name>
</gene>
<dbReference type="SUPFAM" id="SSF47413">
    <property type="entry name" value="lambda repressor-like DNA-binding domains"/>
    <property type="match status" value="1"/>
</dbReference>
<dbReference type="GO" id="GO:0003677">
    <property type="term" value="F:DNA binding"/>
    <property type="evidence" value="ECO:0007669"/>
    <property type="project" value="InterPro"/>
</dbReference>
<dbReference type="AlphaFoldDB" id="A0A9D1EMJ0"/>
<accession>A0A9D1EMJ0</accession>
<evidence type="ECO:0000313" key="3">
    <source>
        <dbReference type="Proteomes" id="UP000823982"/>
    </source>
</evidence>
<name>A0A9D1EMJ0_9FIRM</name>
<evidence type="ECO:0000313" key="2">
    <source>
        <dbReference type="EMBL" id="HIS24080.1"/>
    </source>
</evidence>
<comment type="caution">
    <text evidence="2">The sequence shown here is derived from an EMBL/GenBank/DDBJ whole genome shotgun (WGS) entry which is preliminary data.</text>
</comment>
<dbReference type="InterPro" id="IPR001387">
    <property type="entry name" value="Cro/C1-type_HTH"/>
</dbReference>
<dbReference type="Proteomes" id="UP000823982">
    <property type="component" value="Unassembled WGS sequence"/>
</dbReference>
<dbReference type="Pfam" id="PF13443">
    <property type="entry name" value="HTH_26"/>
    <property type="match status" value="1"/>
</dbReference>
<dbReference type="Gene3D" id="1.10.260.40">
    <property type="entry name" value="lambda repressor-like DNA-binding domains"/>
    <property type="match status" value="1"/>
</dbReference>
<protein>
    <submittedName>
        <fullName evidence="2">Helix-turn-helix transcriptional regulator</fullName>
    </submittedName>
</protein>
<dbReference type="CDD" id="cd00093">
    <property type="entry name" value="HTH_XRE"/>
    <property type="match status" value="1"/>
</dbReference>
<proteinExistence type="predicted"/>
<dbReference type="EMBL" id="DVIR01000011">
    <property type="protein sequence ID" value="HIS24080.1"/>
    <property type="molecule type" value="Genomic_DNA"/>
</dbReference>
<dbReference type="PROSITE" id="PS50943">
    <property type="entry name" value="HTH_CROC1"/>
    <property type="match status" value="1"/>
</dbReference>
<dbReference type="InterPro" id="IPR010982">
    <property type="entry name" value="Lambda_DNA-bd_dom_sf"/>
</dbReference>
<reference evidence="2" key="2">
    <citation type="journal article" date="2021" name="PeerJ">
        <title>Extensive microbial diversity within the chicken gut microbiome revealed by metagenomics and culture.</title>
        <authorList>
            <person name="Gilroy R."/>
            <person name="Ravi A."/>
            <person name="Getino M."/>
            <person name="Pursley I."/>
            <person name="Horton D.L."/>
            <person name="Alikhan N.F."/>
            <person name="Baker D."/>
            <person name="Gharbi K."/>
            <person name="Hall N."/>
            <person name="Watson M."/>
            <person name="Adriaenssens E.M."/>
            <person name="Foster-Nyarko E."/>
            <person name="Jarju S."/>
            <person name="Secka A."/>
            <person name="Antonio M."/>
            <person name="Oren A."/>
            <person name="Chaudhuri R.R."/>
            <person name="La Ragione R."/>
            <person name="Hildebrand F."/>
            <person name="Pallen M.J."/>
        </authorList>
    </citation>
    <scope>NUCLEOTIDE SEQUENCE</scope>
    <source>
        <strain evidence="2">CHK157-1446</strain>
    </source>
</reference>